<evidence type="ECO:0000256" key="2">
    <source>
        <dbReference type="ARBA" id="ARBA00022475"/>
    </source>
</evidence>
<evidence type="ECO:0000256" key="10">
    <source>
        <dbReference type="SAM" id="Phobius"/>
    </source>
</evidence>
<evidence type="ECO:0000256" key="7">
    <source>
        <dbReference type="ARBA" id="ARBA00023136"/>
    </source>
</evidence>
<evidence type="ECO:0000256" key="3">
    <source>
        <dbReference type="ARBA" id="ARBA00022606"/>
    </source>
</evidence>
<dbReference type="PANTHER" id="PTHR21137">
    <property type="entry name" value="ODORANT RECEPTOR"/>
    <property type="match status" value="1"/>
</dbReference>
<dbReference type="GO" id="GO:0005886">
    <property type="term" value="C:plasma membrane"/>
    <property type="evidence" value="ECO:0007669"/>
    <property type="project" value="UniProtKB-SubCell"/>
</dbReference>
<evidence type="ECO:0000313" key="12">
    <source>
        <dbReference type="Proteomes" id="UP000292052"/>
    </source>
</evidence>
<keyword evidence="2" id="KW-1003">Cell membrane</keyword>
<evidence type="ECO:0000256" key="9">
    <source>
        <dbReference type="ARBA" id="ARBA00023224"/>
    </source>
</evidence>
<accession>A0A482VAD1</accession>
<evidence type="ECO:0000256" key="5">
    <source>
        <dbReference type="ARBA" id="ARBA00022725"/>
    </source>
</evidence>
<keyword evidence="5" id="KW-0552">Olfaction</keyword>
<feature type="transmembrane region" description="Helical" evidence="10">
    <location>
        <begin position="34"/>
        <end position="53"/>
    </location>
</feature>
<keyword evidence="6 10" id="KW-1133">Transmembrane helix</keyword>
<name>A0A482VAD1_ASBVE</name>
<evidence type="ECO:0000313" key="11">
    <source>
        <dbReference type="EMBL" id="RZB40128.1"/>
    </source>
</evidence>
<dbReference type="GO" id="GO:0007165">
    <property type="term" value="P:signal transduction"/>
    <property type="evidence" value="ECO:0007669"/>
    <property type="project" value="UniProtKB-KW"/>
</dbReference>
<feature type="transmembrane region" description="Helical" evidence="10">
    <location>
        <begin position="288"/>
        <end position="308"/>
    </location>
</feature>
<dbReference type="PANTHER" id="PTHR21137:SF35">
    <property type="entry name" value="ODORANT RECEPTOR 19A-RELATED"/>
    <property type="match status" value="1"/>
</dbReference>
<keyword evidence="12" id="KW-1185">Reference proteome</keyword>
<gene>
    <name evidence="11" type="ORF">BDFB_011735</name>
</gene>
<feature type="transmembrane region" description="Helical" evidence="10">
    <location>
        <begin position="128"/>
        <end position="146"/>
    </location>
</feature>
<reference evidence="11 12" key="1">
    <citation type="submission" date="2017-03" db="EMBL/GenBank/DDBJ databases">
        <title>Genome of the blue death feigning beetle - Asbolus verrucosus.</title>
        <authorList>
            <person name="Rider S.D."/>
        </authorList>
    </citation>
    <scope>NUCLEOTIDE SEQUENCE [LARGE SCALE GENOMIC DNA]</scope>
    <source>
        <strain evidence="11">Butters</strain>
        <tissue evidence="11">Head and leg muscle</tissue>
    </source>
</reference>
<evidence type="ECO:0000256" key="4">
    <source>
        <dbReference type="ARBA" id="ARBA00022692"/>
    </source>
</evidence>
<feature type="transmembrane region" description="Helical" evidence="10">
    <location>
        <begin position="65"/>
        <end position="89"/>
    </location>
</feature>
<evidence type="ECO:0000256" key="8">
    <source>
        <dbReference type="ARBA" id="ARBA00023170"/>
    </source>
</evidence>
<dbReference type="InterPro" id="IPR004117">
    <property type="entry name" value="7tm6_olfct_rcpt"/>
</dbReference>
<keyword evidence="8" id="KW-0675">Receptor</keyword>
<dbReference type="EMBL" id="QDEB01122055">
    <property type="protein sequence ID" value="RZB40128.1"/>
    <property type="molecule type" value="Genomic_DNA"/>
</dbReference>
<dbReference type="GO" id="GO:0004984">
    <property type="term" value="F:olfactory receptor activity"/>
    <property type="evidence" value="ECO:0007669"/>
    <property type="project" value="InterPro"/>
</dbReference>
<evidence type="ECO:0000256" key="6">
    <source>
        <dbReference type="ARBA" id="ARBA00022989"/>
    </source>
</evidence>
<dbReference type="AlphaFoldDB" id="A0A482VAD1"/>
<proteinExistence type="predicted"/>
<dbReference type="Pfam" id="PF02949">
    <property type="entry name" value="7tm_6"/>
    <property type="match status" value="1"/>
</dbReference>
<evidence type="ECO:0000256" key="1">
    <source>
        <dbReference type="ARBA" id="ARBA00004651"/>
    </source>
</evidence>
<dbReference type="GO" id="GO:0005549">
    <property type="term" value="F:odorant binding"/>
    <property type="evidence" value="ECO:0007669"/>
    <property type="project" value="InterPro"/>
</dbReference>
<feature type="non-terminal residue" evidence="11">
    <location>
        <position position="380"/>
    </location>
</feature>
<sequence length="380" mass="44335">MERLDWKKTIKPNIIMLKIVGLWPAGDKAYGYDLYTLYAIISIFLFQICHVFFQTVNLYLIMDNLQAITGTIYIVLMDMSIVLKTYCLMKNMGMLKQLMITLNGDLFQPKTLQQQILVQPNLKAWQRIVSTFWFLAAGCSFFWAFFPVMDGSVDEYRLPFLAWYPYDTKTSPQYELTYIYQMFAINFTSMANVNINTLIAALNMYVGAQFDILCDDLRNLHDISKSTSNDITTALKKCIYHHREVLKFADYVNQFYNSLLLVEFFVDGVSIGLSMFQLTVVVPLSSEFYLFLVYANAISVQIFMYCWFGNEIEVKSSKLPYAVFESDWTDFSQEEKKHLIIFILRVQKALQVSAFGLFYLSLDTFVRIMRTAWSYFALLH</sequence>
<comment type="caution">
    <text evidence="11">The sequence shown here is derived from an EMBL/GenBank/DDBJ whole genome shotgun (WGS) entry which is preliminary data.</text>
</comment>
<keyword evidence="9" id="KW-0807">Transducer</keyword>
<protein>
    <submittedName>
        <fullName evidence="11">7tm 6 domain containing protein</fullName>
    </submittedName>
</protein>
<keyword evidence="4 10" id="KW-0812">Transmembrane</keyword>
<dbReference type="OrthoDB" id="5846619at2759"/>
<organism evidence="11 12">
    <name type="scientific">Asbolus verrucosus</name>
    <name type="common">Desert ironclad beetle</name>
    <dbReference type="NCBI Taxonomy" id="1661398"/>
    <lineage>
        <taxon>Eukaryota</taxon>
        <taxon>Metazoa</taxon>
        <taxon>Ecdysozoa</taxon>
        <taxon>Arthropoda</taxon>
        <taxon>Hexapoda</taxon>
        <taxon>Insecta</taxon>
        <taxon>Pterygota</taxon>
        <taxon>Neoptera</taxon>
        <taxon>Endopterygota</taxon>
        <taxon>Coleoptera</taxon>
        <taxon>Polyphaga</taxon>
        <taxon>Cucujiformia</taxon>
        <taxon>Tenebrionidae</taxon>
        <taxon>Pimeliinae</taxon>
        <taxon>Asbolus</taxon>
    </lineage>
</organism>
<feature type="transmembrane region" description="Helical" evidence="10">
    <location>
        <begin position="178"/>
        <end position="202"/>
    </location>
</feature>
<keyword evidence="7 10" id="KW-0472">Membrane</keyword>
<keyword evidence="3" id="KW-0716">Sensory transduction</keyword>
<comment type="subcellular location">
    <subcellularLocation>
        <location evidence="1">Cell membrane</location>
        <topology evidence="1">Multi-pass membrane protein</topology>
    </subcellularLocation>
</comment>
<feature type="transmembrane region" description="Helical" evidence="10">
    <location>
        <begin position="255"/>
        <end position="276"/>
    </location>
</feature>
<dbReference type="Proteomes" id="UP000292052">
    <property type="component" value="Unassembled WGS sequence"/>
</dbReference>